<organism evidence="1 2">
    <name type="scientific">Ostreibacterium oceani</name>
    <dbReference type="NCBI Taxonomy" id="2654998"/>
    <lineage>
        <taxon>Bacteria</taxon>
        <taxon>Pseudomonadati</taxon>
        <taxon>Pseudomonadota</taxon>
        <taxon>Gammaproteobacteria</taxon>
        <taxon>Cardiobacteriales</taxon>
        <taxon>Ostreibacteriaceae</taxon>
        <taxon>Ostreibacterium</taxon>
    </lineage>
</organism>
<name>A0A6N7ERK8_9GAMM</name>
<proteinExistence type="predicted"/>
<gene>
    <name evidence="1" type="ORF">GCU85_01980</name>
</gene>
<dbReference type="Proteomes" id="UP000471298">
    <property type="component" value="Unassembled WGS sequence"/>
</dbReference>
<keyword evidence="2" id="KW-1185">Reference proteome</keyword>
<protein>
    <recommendedName>
        <fullName evidence="3">ATPase</fullName>
    </recommendedName>
</protein>
<reference evidence="1 2" key="1">
    <citation type="submission" date="2019-10" db="EMBL/GenBank/DDBJ databases">
        <title>Cardiobacteriales fam. a chemoheterotrophic member of the order Cardiobacteriales, and proposal of Cardiobacteriales fam. nov.</title>
        <authorList>
            <person name="Wang C."/>
        </authorList>
    </citation>
    <scope>NUCLEOTIDE SEQUENCE [LARGE SCALE GENOMIC DNA]</scope>
    <source>
        <strain evidence="1 2">ML27</strain>
    </source>
</reference>
<evidence type="ECO:0000313" key="1">
    <source>
        <dbReference type="EMBL" id="MPV85504.1"/>
    </source>
</evidence>
<evidence type="ECO:0000313" key="2">
    <source>
        <dbReference type="Proteomes" id="UP000471298"/>
    </source>
</evidence>
<dbReference type="RefSeq" id="WP_152808826.1">
    <property type="nucleotide sequence ID" value="NZ_WHNW01000002.1"/>
</dbReference>
<dbReference type="AlphaFoldDB" id="A0A6N7ERK8"/>
<sequence>MKVETISQFVDWTHEYHLQLANCMQACAVQNSDARAQMLLHYIAGHELALSNILQGYLGADFGNALNSWVYEYFEKSPLSGHEHGCQAEYASLDSRAILDKYIEQTNHVIHFYNMLSEKANQTSGHALLVDLTQVQSQHIRQVVQGANRMDDM</sequence>
<comment type="caution">
    <text evidence="1">The sequence shown here is derived from an EMBL/GenBank/DDBJ whole genome shotgun (WGS) entry which is preliminary data.</text>
</comment>
<evidence type="ECO:0008006" key="3">
    <source>
        <dbReference type="Google" id="ProtNLM"/>
    </source>
</evidence>
<accession>A0A6N7ERK8</accession>
<dbReference type="EMBL" id="WHNW01000002">
    <property type="protein sequence ID" value="MPV85504.1"/>
    <property type="molecule type" value="Genomic_DNA"/>
</dbReference>
<dbReference type="InParanoid" id="A0A6N7ERK8"/>